<sequence length="143" mass="15381">MQDPTTFQPMKSNFPEQEHCKRYWAKGGALRNIPVGVGTRKVTKRSSNSKRSTTPSSSSPSTSSTSSAAKVSASVPETDPTQIHVDPIVRNFGEGLLTLLSSTTKTKSKVESGFVPDVIIDENAAVVQGGVVMVHKEILMHRA</sequence>
<dbReference type="InterPro" id="IPR003851">
    <property type="entry name" value="Znf_Dof"/>
</dbReference>
<dbReference type="EMBL" id="PSQE01000007">
    <property type="protein sequence ID" value="RHN47274.1"/>
    <property type="molecule type" value="Genomic_DNA"/>
</dbReference>
<feature type="region of interest" description="Disordered" evidence="8">
    <location>
        <begin position="34"/>
        <end position="85"/>
    </location>
</feature>
<dbReference type="Proteomes" id="UP000265566">
    <property type="component" value="Chromosome 7"/>
</dbReference>
<dbReference type="PANTHER" id="PTHR31992">
    <property type="entry name" value="DOF ZINC FINGER PROTEIN DOF1.4-RELATED"/>
    <property type="match status" value="1"/>
</dbReference>
<evidence type="ECO:0000256" key="5">
    <source>
        <dbReference type="ARBA" id="ARBA00023125"/>
    </source>
</evidence>
<evidence type="ECO:0000256" key="4">
    <source>
        <dbReference type="ARBA" id="ARBA00023015"/>
    </source>
</evidence>
<evidence type="ECO:0000256" key="8">
    <source>
        <dbReference type="SAM" id="MobiDB-lite"/>
    </source>
</evidence>
<dbReference type="GO" id="GO:0003677">
    <property type="term" value="F:DNA binding"/>
    <property type="evidence" value="ECO:0007669"/>
    <property type="project" value="UniProtKB-KW"/>
</dbReference>
<accession>A0A396H6D0</accession>
<protein>
    <submittedName>
        <fullName evidence="10">Putative transcription factor C2C2-Dof family</fullName>
    </submittedName>
</protein>
<evidence type="ECO:0000256" key="3">
    <source>
        <dbReference type="ARBA" id="ARBA00022833"/>
    </source>
</evidence>
<gene>
    <name evidence="10" type="ORF">MtrunA17_Chr7g0251181</name>
</gene>
<reference evidence="10" key="1">
    <citation type="journal article" date="2018" name="Nat. Plants">
        <title>Whole-genome landscape of Medicago truncatula symbiotic genes.</title>
        <authorList>
            <person name="Pecrix Y."/>
            <person name="Gamas P."/>
            <person name="Carrere S."/>
        </authorList>
    </citation>
    <scope>NUCLEOTIDE SEQUENCE</scope>
    <source>
        <tissue evidence="10">Leaves</tissue>
    </source>
</reference>
<keyword evidence="7" id="KW-0539">Nucleus</keyword>
<dbReference type="GO" id="GO:0003700">
    <property type="term" value="F:DNA-binding transcription factor activity"/>
    <property type="evidence" value="ECO:0007669"/>
    <property type="project" value="InterPro"/>
</dbReference>
<evidence type="ECO:0000313" key="10">
    <source>
        <dbReference type="EMBL" id="RHN47274.1"/>
    </source>
</evidence>
<comment type="caution">
    <text evidence="10">The sequence shown here is derived from an EMBL/GenBank/DDBJ whole genome shotgun (WGS) entry which is preliminary data.</text>
</comment>
<keyword evidence="4" id="KW-0805">Transcription regulation</keyword>
<keyword evidence="6" id="KW-0804">Transcription</keyword>
<evidence type="ECO:0000259" key="9">
    <source>
        <dbReference type="Pfam" id="PF02701"/>
    </source>
</evidence>
<organism evidence="10">
    <name type="scientific">Medicago truncatula</name>
    <name type="common">Barrel medic</name>
    <name type="synonym">Medicago tribuloides</name>
    <dbReference type="NCBI Taxonomy" id="3880"/>
    <lineage>
        <taxon>Eukaryota</taxon>
        <taxon>Viridiplantae</taxon>
        <taxon>Streptophyta</taxon>
        <taxon>Embryophyta</taxon>
        <taxon>Tracheophyta</taxon>
        <taxon>Spermatophyta</taxon>
        <taxon>Magnoliopsida</taxon>
        <taxon>eudicotyledons</taxon>
        <taxon>Gunneridae</taxon>
        <taxon>Pentapetalae</taxon>
        <taxon>rosids</taxon>
        <taxon>fabids</taxon>
        <taxon>Fabales</taxon>
        <taxon>Fabaceae</taxon>
        <taxon>Papilionoideae</taxon>
        <taxon>50 kb inversion clade</taxon>
        <taxon>NPAAA clade</taxon>
        <taxon>Hologalegina</taxon>
        <taxon>IRL clade</taxon>
        <taxon>Trifolieae</taxon>
        <taxon>Medicago</taxon>
    </lineage>
</organism>
<proteinExistence type="predicted"/>
<keyword evidence="1" id="KW-0479">Metal-binding</keyword>
<dbReference type="GO" id="GO:0008270">
    <property type="term" value="F:zinc ion binding"/>
    <property type="evidence" value="ECO:0007669"/>
    <property type="project" value="UniProtKB-KW"/>
</dbReference>
<keyword evidence="3" id="KW-0862">Zinc</keyword>
<feature type="domain" description="Dof-type" evidence="9">
    <location>
        <begin position="19"/>
        <end position="44"/>
    </location>
</feature>
<evidence type="ECO:0000256" key="1">
    <source>
        <dbReference type="ARBA" id="ARBA00022723"/>
    </source>
</evidence>
<dbReference type="AlphaFoldDB" id="A0A396H6D0"/>
<feature type="compositionally biased region" description="Low complexity" evidence="8">
    <location>
        <begin position="49"/>
        <end position="76"/>
    </location>
</feature>
<evidence type="ECO:0000256" key="6">
    <source>
        <dbReference type="ARBA" id="ARBA00023163"/>
    </source>
</evidence>
<keyword evidence="5" id="KW-0238">DNA-binding</keyword>
<evidence type="ECO:0000256" key="2">
    <source>
        <dbReference type="ARBA" id="ARBA00022771"/>
    </source>
</evidence>
<dbReference type="InterPro" id="IPR045174">
    <property type="entry name" value="Dof"/>
</dbReference>
<dbReference type="Gramene" id="rna41851">
    <property type="protein sequence ID" value="RHN47274.1"/>
    <property type="gene ID" value="gene41851"/>
</dbReference>
<keyword evidence="2" id="KW-0863">Zinc-finger</keyword>
<name>A0A396H6D0_MEDTR</name>
<evidence type="ECO:0000256" key="7">
    <source>
        <dbReference type="ARBA" id="ARBA00023242"/>
    </source>
</evidence>
<dbReference type="Pfam" id="PF02701">
    <property type="entry name" value="Zn_ribbon_Dof"/>
    <property type="match status" value="1"/>
</dbReference>
<dbReference type="PANTHER" id="PTHR31992:SF344">
    <property type="entry name" value="DOF ZINC FINGER PROTEIN"/>
    <property type="match status" value="1"/>
</dbReference>